<sequence length="503" mass="58876">MDDDLSTILAYTKSPKIAKRTTFQDELKKAINARVLRQQAIEEDDVSDYSEEFDSDGSLNDSENEETAVESKVQKLFHDFHFSEEEESELQKTFLKNKSSLQKVEKELDNAFIFGNKNKEHSENGLLKSKHGMKDTLLEEEKETKPTPKPRETRIKSTSSNFHDGKRRSPSVLQMMLENVNEKSIQQEIKVNYQDRNEIDPENVHQLHANGLFAEHSSKQARKIVTDTKGEEPLNTFRSSTSRSLNSLQTNKNMKGKLCKSAKSRYLGTLTVLDKSIKEVGSDIEAADALRATVYQNWLESKKTCIQELHNMKKFEAEKEKEKLKQDITKKEEATAAFQVWKTEKAKEIRKNLLKQKEEELKKMKEIQEIAQKKDDSKKAFEMWKEHKDVYLKEKIFTERNTETEKKNKELKDILEKKKDNMAAVKKWNTQKKYGLKEKQKVVKDLKLMEEQKQSEKFEKEKKALEMYEQWLERKERGERIGKKQKRPPPPWSPPGKTIPARR</sequence>
<feature type="coiled-coil region" evidence="1">
    <location>
        <begin position="312"/>
        <end position="374"/>
    </location>
</feature>
<evidence type="ECO:0000313" key="3">
    <source>
        <dbReference type="EMBL" id="KAG8454009.1"/>
    </source>
</evidence>
<accession>A0A8T2KA39</accession>
<dbReference type="OrthoDB" id="8956542at2759"/>
<feature type="region of interest" description="Disordered" evidence="2">
    <location>
        <begin position="122"/>
        <end position="169"/>
    </location>
</feature>
<comment type="caution">
    <text evidence="3">The sequence shown here is derived from an EMBL/GenBank/DDBJ whole genome shotgun (WGS) entry which is preliminary data.</text>
</comment>
<feature type="compositionally biased region" description="Basic and acidic residues" evidence="2">
    <location>
        <begin position="132"/>
        <end position="155"/>
    </location>
</feature>
<organism evidence="3 4">
    <name type="scientific">Hymenochirus boettgeri</name>
    <name type="common">Congo dwarf clawed frog</name>
    <dbReference type="NCBI Taxonomy" id="247094"/>
    <lineage>
        <taxon>Eukaryota</taxon>
        <taxon>Metazoa</taxon>
        <taxon>Chordata</taxon>
        <taxon>Craniata</taxon>
        <taxon>Vertebrata</taxon>
        <taxon>Euteleostomi</taxon>
        <taxon>Amphibia</taxon>
        <taxon>Batrachia</taxon>
        <taxon>Anura</taxon>
        <taxon>Pipoidea</taxon>
        <taxon>Pipidae</taxon>
        <taxon>Pipinae</taxon>
        <taxon>Hymenochirus</taxon>
    </lineage>
</organism>
<dbReference type="GO" id="GO:0090307">
    <property type="term" value="P:mitotic spindle assembly"/>
    <property type="evidence" value="ECO:0007669"/>
    <property type="project" value="TreeGrafter"/>
</dbReference>
<dbReference type="GO" id="GO:0000281">
    <property type="term" value="P:mitotic cytokinesis"/>
    <property type="evidence" value="ECO:0007669"/>
    <property type="project" value="InterPro"/>
</dbReference>
<dbReference type="AlphaFoldDB" id="A0A8T2KA39"/>
<feature type="compositionally biased region" description="Acidic residues" evidence="2">
    <location>
        <begin position="41"/>
        <end position="55"/>
    </location>
</feature>
<feature type="region of interest" description="Disordered" evidence="2">
    <location>
        <begin position="41"/>
        <end position="70"/>
    </location>
</feature>
<keyword evidence="1" id="KW-0175">Coiled coil</keyword>
<dbReference type="Proteomes" id="UP000812440">
    <property type="component" value="Chromosome 1"/>
</dbReference>
<dbReference type="PANTHER" id="PTHR14739:SF9">
    <property type="entry name" value="MICROTUBULE-ASSOCIATED PROTEIN 9"/>
    <property type="match status" value="1"/>
</dbReference>
<protein>
    <recommendedName>
        <fullName evidence="5">Microtubule-associated protein 9</fullName>
    </recommendedName>
</protein>
<dbReference type="EMBL" id="JAACNH010000001">
    <property type="protein sequence ID" value="KAG8454009.1"/>
    <property type="molecule type" value="Genomic_DNA"/>
</dbReference>
<feature type="region of interest" description="Disordered" evidence="2">
    <location>
        <begin position="476"/>
        <end position="503"/>
    </location>
</feature>
<name>A0A8T2KA39_9PIPI</name>
<evidence type="ECO:0000313" key="4">
    <source>
        <dbReference type="Proteomes" id="UP000812440"/>
    </source>
</evidence>
<keyword evidence="4" id="KW-1185">Reference proteome</keyword>
<dbReference type="GO" id="GO:0008017">
    <property type="term" value="F:microtubule binding"/>
    <property type="evidence" value="ECO:0007669"/>
    <property type="project" value="TreeGrafter"/>
</dbReference>
<dbReference type="GO" id="GO:1902412">
    <property type="term" value="P:regulation of mitotic cytokinesis"/>
    <property type="evidence" value="ECO:0007669"/>
    <property type="project" value="TreeGrafter"/>
</dbReference>
<dbReference type="GO" id="GO:0000235">
    <property type="term" value="C:astral microtubule"/>
    <property type="evidence" value="ECO:0007669"/>
    <property type="project" value="TreeGrafter"/>
</dbReference>
<dbReference type="PANTHER" id="PTHR14739">
    <property type="entry name" value="MICROTUBULE-ASSOCIATED PROTEIN 9"/>
    <property type="match status" value="1"/>
</dbReference>
<evidence type="ECO:0008006" key="5">
    <source>
        <dbReference type="Google" id="ProtNLM"/>
    </source>
</evidence>
<proteinExistence type="predicted"/>
<evidence type="ECO:0000256" key="1">
    <source>
        <dbReference type="SAM" id="Coils"/>
    </source>
</evidence>
<gene>
    <name evidence="3" type="ORF">GDO86_000583</name>
</gene>
<evidence type="ECO:0000256" key="2">
    <source>
        <dbReference type="SAM" id="MobiDB-lite"/>
    </source>
</evidence>
<reference evidence="3" key="1">
    <citation type="thesis" date="2020" institute="ProQuest LLC" country="789 East Eisenhower Parkway, Ann Arbor, MI, USA">
        <title>Comparative Genomics and Chromosome Evolution.</title>
        <authorList>
            <person name="Mudd A.B."/>
        </authorList>
    </citation>
    <scope>NUCLEOTIDE SEQUENCE</scope>
    <source>
        <strain evidence="3">Female2</strain>
        <tissue evidence="3">Blood</tissue>
    </source>
</reference>
<dbReference type="InterPro" id="IPR026106">
    <property type="entry name" value="MAP9"/>
</dbReference>